<dbReference type="InterPro" id="IPR023347">
    <property type="entry name" value="Lysozyme_dom_sf"/>
</dbReference>
<evidence type="ECO:0000256" key="9">
    <source>
        <dbReference type="HAMAP-Rule" id="MF_04110"/>
    </source>
</evidence>
<keyword evidence="2 9" id="KW-0929">Antimicrobial</keyword>
<dbReference type="Pfam" id="PF00959">
    <property type="entry name" value="Phage_lysozyme"/>
    <property type="match status" value="1"/>
</dbReference>
<keyword evidence="7 9" id="KW-0578">Host cell lysis by virus</keyword>
<evidence type="ECO:0000256" key="8">
    <source>
        <dbReference type="ARBA" id="ARBA00023295"/>
    </source>
</evidence>
<dbReference type="InterPro" id="IPR002196">
    <property type="entry name" value="Glyco_hydro_24"/>
</dbReference>
<dbReference type="InterPro" id="IPR051018">
    <property type="entry name" value="Bacteriophage_GH24"/>
</dbReference>
<dbReference type="Proteomes" id="UP000001862">
    <property type="component" value="Segment"/>
</dbReference>
<dbReference type="Gene3D" id="1.10.530.40">
    <property type="match status" value="1"/>
</dbReference>
<dbReference type="InterPro" id="IPR034690">
    <property type="entry name" value="Endolysin_T4_type"/>
</dbReference>
<dbReference type="GO" id="GO:0030430">
    <property type="term" value="C:host cell cytoplasm"/>
    <property type="evidence" value="ECO:0007669"/>
    <property type="project" value="UniProtKB-SubCell"/>
</dbReference>
<dbReference type="PANTHER" id="PTHR38107:SF3">
    <property type="entry name" value="LYSOZYME RRRD-RELATED"/>
    <property type="match status" value="1"/>
</dbReference>
<dbReference type="EC" id="3.2.1.17" evidence="9"/>
<keyword evidence="3 9" id="KW-1188">Viral release from host cell</keyword>
<dbReference type="PANTHER" id="PTHR38107">
    <property type="match status" value="1"/>
</dbReference>
<accession>B5AX34</accession>
<dbReference type="RefSeq" id="YP_002128449.1">
    <property type="nucleotide sequence ID" value="NC_011142.1"/>
</dbReference>
<comment type="catalytic activity">
    <reaction evidence="1 9 10">
        <text>Hydrolysis of (1-&gt;4)-beta-linkages between N-acetylmuramic acid and N-acetyl-D-glucosamine residues in a peptidoglycan and between N-acetyl-D-glucosamine residues in chitodextrins.</text>
        <dbReference type="EC" id="3.2.1.17"/>
    </reaction>
</comment>
<evidence type="ECO:0000256" key="7">
    <source>
        <dbReference type="ARBA" id="ARBA00023142"/>
    </source>
</evidence>
<evidence type="ECO:0000256" key="3">
    <source>
        <dbReference type="ARBA" id="ARBA00022612"/>
    </source>
</evidence>
<evidence type="ECO:0000256" key="10">
    <source>
        <dbReference type="RuleBase" id="RU003788"/>
    </source>
</evidence>
<dbReference type="KEGG" id="vg:6779497"/>
<sequence>MAINKSGAAGGAAVVVAAIAALIMPSEGISLKAYKDPVGIPTICYGETQGVHYGDTKTKEECEAMLYKRIGDYLGPVDKMMPGLPDNRRIAYTDFAYNVGLGKLTERTKRNGKEIIGTSFVDLEKAGKWQESCERLNKYVYAAGKKLNGLVKRRAEEYQICMKSTEK</sequence>
<comment type="function">
    <text evidence="9">Endolysin with lysozyme activity that degrades host peptidoglycans and participates with the holin and spanin proteins in the sequential events which lead to the programmed host cell lysis releasing the mature viral particles. Once the holin has permeabilized the host cell membrane, the endolysin can reach the periplasm and break down the peptidoglycan layer.</text>
</comment>
<evidence type="ECO:0000256" key="4">
    <source>
        <dbReference type="ARBA" id="ARBA00022638"/>
    </source>
</evidence>
<dbReference type="GO" id="GO:0016998">
    <property type="term" value="P:cell wall macromolecule catabolic process"/>
    <property type="evidence" value="ECO:0007669"/>
    <property type="project" value="InterPro"/>
</dbReference>
<comment type="subcellular location">
    <subcellularLocation>
        <location evidence="9">Host cytoplasm</location>
    </subcellularLocation>
    <text evidence="9">The endolysin is cytoplasmic, but can reach the periplasmic space with the help of the holins which disrupt the host cell membrane.</text>
</comment>
<evidence type="ECO:0000256" key="1">
    <source>
        <dbReference type="ARBA" id="ARBA00000632"/>
    </source>
</evidence>
<feature type="active site" description="Proton donor/acceptor" evidence="9">
    <location>
        <position position="36"/>
    </location>
</feature>
<gene>
    <name evidence="11" type="ORF">phiPLPE_15</name>
</gene>
<evidence type="ECO:0000313" key="11">
    <source>
        <dbReference type="EMBL" id="ACG60337.1"/>
    </source>
</evidence>
<dbReference type="InterPro" id="IPR023346">
    <property type="entry name" value="Lysozyme-like_dom_sf"/>
</dbReference>
<protein>
    <recommendedName>
        <fullName evidence="9">Endolysin</fullName>
        <ecNumber evidence="9">3.2.1.17</ecNumber>
    </recommendedName>
    <alternativeName>
        <fullName evidence="9">Lysis protein</fullName>
    </alternativeName>
    <alternativeName>
        <fullName evidence="9">Lysozyme</fullName>
    </alternativeName>
    <alternativeName>
        <fullName evidence="9">Muramidase</fullName>
    </alternativeName>
</protein>
<dbReference type="EMBL" id="EU876853">
    <property type="protein sequence ID" value="ACG60337.1"/>
    <property type="molecule type" value="Genomic_DNA"/>
</dbReference>
<dbReference type="SUPFAM" id="SSF53955">
    <property type="entry name" value="Lysozyme-like"/>
    <property type="match status" value="1"/>
</dbReference>
<dbReference type="GO" id="GO:0003796">
    <property type="term" value="F:lysozyme activity"/>
    <property type="evidence" value="ECO:0007669"/>
    <property type="project" value="UniProtKB-UniRule"/>
</dbReference>
<dbReference type="CAZy" id="GH24">
    <property type="family name" value="Glycoside Hydrolase Family 24"/>
</dbReference>
<evidence type="ECO:0000313" key="12">
    <source>
        <dbReference type="Proteomes" id="UP000001862"/>
    </source>
</evidence>
<feature type="active site" description="Proton donor/acceptor" evidence="9">
    <location>
        <position position="27"/>
    </location>
</feature>
<organism evidence="11 12">
    <name type="scientific">Iodobacter phage PhiPLPE</name>
    <dbReference type="NCBI Taxonomy" id="551895"/>
    <lineage>
        <taxon>Viruses</taxon>
        <taxon>Duplodnaviria</taxon>
        <taxon>Heunggongvirae</taxon>
        <taxon>Uroviricota</taxon>
        <taxon>Caudoviricetes</taxon>
        <taxon>Iodovirus</taxon>
        <taxon>Iodovirus PLPE</taxon>
    </lineage>
</organism>
<dbReference type="OrthoDB" id="18172at10239"/>
<evidence type="ECO:0000256" key="6">
    <source>
        <dbReference type="ARBA" id="ARBA00022852"/>
    </source>
</evidence>
<dbReference type="CDD" id="cd16900">
    <property type="entry name" value="endolysin_R21-like"/>
    <property type="match status" value="1"/>
</dbReference>
<dbReference type="GO" id="GO:0044659">
    <property type="term" value="P:viral release from host cell by cytolysis"/>
    <property type="evidence" value="ECO:0007669"/>
    <property type="project" value="UniProtKB-UniRule"/>
</dbReference>
<dbReference type="GO" id="GO:0009253">
    <property type="term" value="P:peptidoglycan catabolic process"/>
    <property type="evidence" value="ECO:0007669"/>
    <property type="project" value="UniProtKB-UniRule"/>
</dbReference>
<evidence type="ECO:0000256" key="2">
    <source>
        <dbReference type="ARBA" id="ARBA00022529"/>
    </source>
</evidence>
<proteinExistence type="inferred from homology"/>
<keyword evidence="9" id="KW-1035">Host cytoplasm</keyword>
<keyword evidence="5 9" id="KW-0378">Hydrolase</keyword>
<keyword evidence="6 9" id="KW-0204">Cytolysis</keyword>
<reference evidence="12" key="1">
    <citation type="journal article" date="2009" name="Environ. Microbiol. Rep.">
        <title>Isolation and genomic characterization of the first phage infecting Iodobacteria: ?PLPE, a myovirus having a novel set of features.</title>
        <authorList>
            <person name="Leblanc C."/>
            <person name="Caumont-Sarcos A."/>
            <person name="Comeau A.M."/>
            <person name="Krisch H.M."/>
        </authorList>
    </citation>
    <scope>NUCLEOTIDE SEQUENCE [LARGE SCALE GENOMIC DNA]</scope>
</reference>
<comment type="similarity">
    <text evidence="9 10">Belongs to the glycosyl hydrolase 24 family.</text>
</comment>
<evidence type="ECO:0000256" key="5">
    <source>
        <dbReference type="ARBA" id="ARBA00022801"/>
    </source>
</evidence>
<dbReference type="GO" id="GO:0042742">
    <property type="term" value="P:defense response to bacterium"/>
    <property type="evidence" value="ECO:0007669"/>
    <property type="project" value="UniProtKB-KW"/>
</dbReference>
<dbReference type="GeneID" id="6779497"/>
<keyword evidence="12" id="KW-1185">Reference proteome</keyword>
<dbReference type="HAMAP" id="MF_04110">
    <property type="entry name" value="ENDOLYSIN_T4"/>
    <property type="match status" value="1"/>
</dbReference>
<keyword evidence="4 9" id="KW-0081">Bacteriolytic enzyme</keyword>
<keyword evidence="8 9" id="KW-0326">Glycosidase</keyword>
<name>B5AX34_9CAUD</name>